<comment type="subcellular location">
    <subcellularLocation>
        <location evidence="1">Cell membrane</location>
        <topology evidence="1">Single-pass membrane protein</topology>
    </subcellularLocation>
</comment>
<dbReference type="PANTHER" id="PTHR33885">
    <property type="entry name" value="PHAGE SHOCK PROTEIN C"/>
    <property type="match status" value="1"/>
</dbReference>
<feature type="domain" description="Phage shock protein PspC N-terminal" evidence="7">
    <location>
        <begin position="7"/>
        <end position="65"/>
    </location>
</feature>
<dbReference type="InterPro" id="IPR007168">
    <property type="entry name" value="Phageshock_PspC_N"/>
</dbReference>
<evidence type="ECO:0000313" key="11">
    <source>
        <dbReference type="Proteomes" id="UP000275910"/>
    </source>
</evidence>
<dbReference type="Proteomes" id="UP000275910">
    <property type="component" value="Unassembled WGS sequence"/>
</dbReference>
<evidence type="ECO:0000313" key="9">
    <source>
        <dbReference type="EMBL" id="ROU05756.1"/>
    </source>
</evidence>
<evidence type="ECO:0000256" key="5">
    <source>
        <dbReference type="ARBA" id="ARBA00023136"/>
    </source>
</evidence>
<dbReference type="RefSeq" id="WP_057947864.1">
    <property type="nucleotide sequence ID" value="NZ_CP067396.1"/>
</dbReference>
<reference evidence="9 11" key="2">
    <citation type="submission" date="2018-10" db="EMBL/GenBank/DDBJ databases">
        <title>The genome of Lysobacter enzymogenes OH11.</title>
        <authorList>
            <person name="Liu F."/>
            <person name="Zhao Y."/>
            <person name="Qian G."/>
            <person name="Chen Y."/>
            <person name="Xu H."/>
        </authorList>
    </citation>
    <scope>NUCLEOTIDE SEQUENCE [LARGE SCALE GENOMIC DNA]</scope>
    <source>
        <strain evidence="9 11">OH11</strain>
    </source>
</reference>
<dbReference type="AlphaFoldDB" id="A0A0S2DHT6"/>
<evidence type="ECO:0000256" key="6">
    <source>
        <dbReference type="SAM" id="Phobius"/>
    </source>
</evidence>
<dbReference type="EMBL" id="RCTY01000041">
    <property type="protein sequence ID" value="ROU05756.1"/>
    <property type="molecule type" value="Genomic_DNA"/>
</dbReference>
<dbReference type="STRING" id="69.GLE_2855"/>
<keyword evidence="5 6" id="KW-0472">Membrane</keyword>
<evidence type="ECO:0000256" key="1">
    <source>
        <dbReference type="ARBA" id="ARBA00004162"/>
    </source>
</evidence>
<evidence type="ECO:0000313" key="8">
    <source>
        <dbReference type="EMBL" id="ALN58203.1"/>
    </source>
</evidence>
<accession>A0A0S2DHT6</accession>
<gene>
    <name evidence="9" type="ORF">D9T17_16315</name>
    <name evidence="8" type="ORF">GLE_2855</name>
</gene>
<dbReference type="GO" id="GO:0005886">
    <property type="term" value="C:plasma membrane"/>
    <property type="evidence" value="ECO:0007669"/>
    <property type="project" value="UniProtKB-SubCell"/>
</dbReference>
<sequence>MSSATRSLCRSRHDRMLAGVCGGLALRLRWNPVLVRAGFVVLALATFVLPVALAYLVLWLLIPEEGC</sequence>
<dbReference type="InterPro" id="IPR052027">
    <property type="entry name" value="PspC"/>
</dbReference>
<dbReference type="EMBL" id="CP013140">
    <property type="protein sequence ID" value="ALN58203.1"/>
    <property type="molecule type" value="Genomic_DNA"/>
</dbReference>
<dbReference type="KEGG" id="lez:GLE_2855"/>
<evidence type="ECO:0000259" key="7">
    <source>
        <dbReference type="Pfam" id="PF04024"/>
    </source>
</evidence>
<dbReference type="OrthoDB" id="7359894at2"/>
<keyword evidence="2" id="KW-1003">Cell membrane</keyword>
<dbReference type="PANTHER" id="PTHR33885:SF3">
    <property type="entry name" value="PHAGE SHOCK PROTEIN C"/>
    <property type="match status" value="1"/>
</dbReference>
<evidence type="ECO:0000256" key="4">
    <source>
        <dbReference type="ARBA" id="ARBA00022989"/>
    </source>
</evidence>
<keyword evidence="4 6" id="KW-1133">Transmembrane helix</keyword>
<proteinExistence type="predicted"/>
<dbReference type="Proteomes" id="UP000061569">
    <property type="component" value="Chromosome"/>
</dbReference>
<protein>
    <submittedName>
        <fullName evidence="9">PspC domain-containing protein</fullName>
    </submittedName>
</protein>
<keyword evidence="3 6" id="KW-0812">Transmembrane</keyword>
<reference evidence="8 10" key="1">
    <citation type="submission" date="2015-11" db="EMBL/GenBank/DDBJ databases">
        <title>Genome sequences of Lysobacter enzymogenes strain C3 and Lysobacter antibioticus ATCC 29479.</title>
        <authorList>
            <person name="Kobayashi D.Y."/>
        </authorList>
    </citation>
    <scope>NUCLEOTIDE SEQUENCE [LARGE SCALE GENOMIC DNA]</scope>
    <source>
        <strain evidence="8 10">C3</strain>
    </source>
</reference>
<feature type="transmembrane region" description="Helical" evidence="6">
    <location>
        <begin position="37"/>
        <end position="62"/>
    </location>
</feature>
<organism evidence="8 10">
    <name type="scientific">Lysobacter enzymogenes</name>
    <dbReference type="NCBI Taxonomy" id="69"/>
    <lineage>
        <taxon>Bacteria</taxon>
        <taxon>Pseudomonadati</taxon>
        <taxon>Pseudomonadota</taxon>
        <taxon>Gammaproteobacteria</taxon>
        <taxon>Lysobacterales</taxon>
        <taxon>Lysobacteraceae</taxon>
        <taxon>Lysobacter</taxon>
    </lineage>
</organism>
<evidence type="ECO:0000313" key="10">
    <source>
        <dbReference type="Proteomes" id="UP000061569"/>
    </source>
</evidence>
<evidence type="ECO:0000256" key="2">
    <source>
        <dbReference type="ARBA" id="ARBA00022475"/>
    </source>
</evidence>
<evidence type="ECO:0000256" key="3">
    <source>
        <dbReference type="ARBA" id="ARBA00022692"/>
    </source>
</evidence>
<dbReference type="Pfam" id="PF04024">
    <property type="entry name" value="PspC"/>
    <property type="match status" value="1"/>
</dbReference>
<name>A0A0S2DHT6_LYSEN</name>
<dbReference type="PATRIC" id="fig|69.6.peg.2817"/>